<name>A0A0F8YP20_9ZZZZ</name>
<dbReference type="CDD" id="cd06223">
    <property type="entry name" value="PRTases_typeI"/>
    <property type="match status" value="1"/>
</dbReference>
<dbReference type="Gene3D" id="3.40.50.2020">
    <property type="match status" value="1"/>
</dbReference>
<reference evidence="2" key="1">
    <citation type="journal article" date="2015" name="Nature">
        <title>Complex archaea that bridge the gap between prokaryotes and eukaryotes.</title>
        <authorList>
            <person name="Spang A."/>
            <person name="Saw J.H."/>
            <person name="Jorgensen S.L."/>
            <person name="Zaremba-Niedzwiedzka K."/>
            <person name="Martijn J."/>
            <person name="Lind A.E."/>
            <person name="van Eijk R."/>
            <person name="Schleper C."/>
            <person name="Guy L."/>
            <person name="Ettema T.J."/>
        </authorList>
    </citation>
    <scope>NUCLEOTIDE SEQUENCE</scope>
</reference>
<gene>
    <name evidence="2" type="ORF">LCGC14_2873450</name>
</gene>
<comment type="caution">
    <text evidence="2">The sequence shown here is derived from an EMBL/GenBank/DDBJ whole genome shotgun (WGS) entry which is preliminary data.</text>
</comment>
<sequence length="210" mass="23265">MKTEQYWIDQFTGLGALWIHDDNPKRPHTLLTSGNHSGGFFNASRVIEHPLLLAEACVDMVEKDNLIKEFFPDVVIGSALGAITIAHEIGRHLGVRSGFTEPVVDGNEKRMMLKRFNVSGAEVLVVEDIITTGGTTKKTITSIKEQGGMVLPFVFALVNRSGNSKLGEKTISALIDYPMPIWKPSDCPLCKVGSQIVRPKDNWDLLTREY</sequence>
<feature type="domain" description="Phosphoribosyltransferase" evidence="1">
    <location>
        <begin position="70"/>
        <end position="149"/>
    </location>
</feature>
<accession>A0A0F8YP20</accession>
<dbReference type="AlphaFoldDB" id="A0A0F8YP20"/>
<organism evidence="2">
    <name type="scientific">marine sediment metagenome</name>
    <dbReference type="NCBI Taxonomy" id="412755"/>
    <lineage>
        <taxon>unclassified sequences</taxon>
        <taxon>metagenomes</taxon>
        <taxon>ecological metagenomes</taxon>
    </lineage>
</organism>
<dbReference type="InterPro" id="IPR000836">
    <property type="entry name" value="PRTase_dom"/>
</dbReference>
<protein>
    <recommendedName>
        <fullName evidence="1">Phosphoribosyltransferase domain-containing protein</fullName>
    </recommendedName>
</protein>
<dbReference type="InterPro" id="IPR029057">
    <property type="entry name" value="PRTase-like"/>
</dbReference>
<evidence type="ECO:0000259" key="1">
    <source>
        <dbReference type="Pfam" id="PF00156"/>
    </source>
</evidence>
<proteinExistence type="predicted"/>
<dbReference type="Pfam" id="PF00156">
    <property type="entry name" value="Pribosyltran"/>
    <property type="match status" value="1"/>
</dbReference>
<dbReference type="SUPFAM" id="SSF53271">
    <property type="entry name" value="PRTase-like"/>
    <property type="match status" value="1"/>
</dbReference>
<dbReference type="EMBL" id="LAZR01055851">
    <property type="protein sequence ID" value="KKK75465.1"/>
    <property type="molecule type" value="Genomic_DNA"/>
</dbReference>
<evidence type="ECO:0000313" key="2">
    <source>
        <dbReference type="EMBL" id="KKK75465.1"/>
    </source>
</evidence>